<dbReference type="OMA" id="TAHIVLM"/>
<comment type="caution">
    <text evidence="2">The sequence shown here is derived from an EMBL/GenBank/DDBJ whole genome shotgun (WGS) entry which is preliminary data.</text>
</comment>
<sequence>MSVTAMSFPSDNEDIGAENLPMTTTLKREFTVPPANCCVFIEWDDVLFPTTSVLEGSVAPGDTLPKDYTTALSGLLTELILKCRNDGLFIISEKEPGWFARALRDYLPPDIADVIRRRFQFIRVTRTTCAQTLKSAVLSLGDPSTHVVLMSWRTSVLSTAEELSRCVPEGFVKCVRFSRALRRGMLGPQLRSVLGSLERIMTLRRHTTFVLCSKKVAGYQRSTSTDSASTTDGTGSVQRSLSSSIP</sequence>
<evidence type="ECO:0000256" key="1">
    <source>
        <dbReference type="SAM" id="MobiDB-lite"/>
    </source>
</evidence>
<accession>A0A7J6RPV2</accession>
<dbReference type="Proteomes" id="UP000553632">
    <property type="component" value="Unassembled WGS sequence"/>
</dbReference>
<protein>
    <submittedName>
        <fullName evidence="2">Uncharacterized protein</fullName>
    </submittedName>
</protein>
<evidence type="ECO:0000313" key="3">
    <source>
        <dbReference type="Proteomes" id="UP000553632"/>
    </source>
</evidence>
<feature type="compositionally biased region" description="Polar residues" evidence="1">
    <location>
        <begin position="237"/>
        <end position="246"/>
    </location>
</feature>
<dbReference type="EMBL" id="JABANO010024215">
    <property type="protein sequence ID" value="KAF4722252.1"/>
    <property type="molecule type" value="Genomic_DNA"/>
</dbReference>
<feature type="region of interest" description="Disordered" evidence="1">
    <location>
        <begin position="222"/>
        <end position="246"/>
    </location>
</feature>
<feature type="compositionally biased region" description="Low complexity" evidence="1">
    <location>
        <begin position="222"/>
        <end position="236"/>
    </location>
</feature>
<keyword evidence="3" id="KW-1185">Reference proteome</keyword>
<organism evidence="2 3">
    <name type="scientific">Perkinsus olseni</name>
    <name type="common">Perkinsus atlanticus</name>
    <dbReference type="NCBI Taxonomy" id="32597"/>
    <lineage>
        <taxon>Eukaryota</taxon>
        <taxon>Sar</taxon>
        <taxon>Alveolata</taxon>
        <taxon>Perkinsozoa</taxon>
        <taxon>Perkinsea</taxon>
        <taxon>Perkinsida</taxon>
        <taxon>Perkinsidae</taxon>
        <taxon>Perkinsus</taxon>
    </lineage>
</organism>
<name>A0A7J6RPV2_PEROL</name>
<evidence type="ECO:0000313" key="2">
    <source>
        <dbReference type="EMBL" id="KAF4722252.1"/>
    </source>
</evidence>
<gene>
    <name evidence="2" type="ORF">FOZ63_000896</name>
</gene>
<dbReference type="AlphaFoldDB" id="A0A7J6RPV2"/>
<proteinExistence type="predicted"/>
<reference evidence="2 3" key="1">
    <citation type="submission" date="2020-04" db="EMBL/GenBank/DDBJ databases">
        <title>Perkinsus olseni comparative genomics.</title>
        <authorList>
            <person name="Bogema D.R."/>
        </authorList>
    </citation>
    <scope>NUCLEOTIDE SEQUENCE [LARGE SCALE GENOMIC DNA]</scope>
    <source>
        <strain evidence="2 3">ATCC PRA-207</strain>
    </source>
</reference>